<dbReference type="Proteomes" id="UP000188268">
    <property type="component" value="Unassembled WGS sequence"/>
</dbReference>
<proteinExistence type="predicted"/>
<sequence length="99" mass="11257">MASGRKDEDDYARRRKNACKFPTTTTVFNPIVDVTMPIKSDFDYFWGENRLDAIEEIRMSDLSNVAIFTGSKLIAVMVALRHLIDNPSAKDDKTKEEIA</sequence>
<name>A0A1R3HLQ5_COCAP</name>
<keyword evidence="2" id="KW-1185">Reference proteome</keyword>
<reference evidence="1 2" key="1">
    <citation type="submission" date="2013-09" db="EMBL/GenBank/DDBJ databases">
        <title>Corchorus capsularis genome sequencing.</title>
        <authorList>
            <person name="Alam M."/>
            <person name="Haque M.S."/>
            <person name="Islam M.S."/>
            <person name="Emdad E.M."/>
            <person name="Islam M.M."/>
            <person name="Ahmed B."/>
            <person name="Halim A."/>
            <person name="Hossen Q.M.M."/>
            <person name="Hossain M.Z."/>
            <person name="Ahmed R."/>
            <person name="Khan M.M."/>
            <person name="Islam R."/>
            <person name="Rashid M.M."/>
            <person name="Khan S.A."/>
            <person name="Rahman M.S."/>
            <person name="Alam M."/>
        </authorList>
    </citation>
    <scope>NUCLEOTIDE SEQUENCE [LARGE SCALE GENOMIC DNA]</scope>
    <source>
        <strain evidence="2">cv. CVL-1</strain>
        <tissue evidence="1">Whole seedling</tissue>
    </source>
</reference>
<gene>
    <name evidence="1" type="ORF">CCACVL1_18361</name>
</gene>
<evidence type="ECO:0000313" key="2">
    <source>
        <dbReference type="Proteomes" id="UP000188268"/>
    </source>
</evidence>
<dbReference type="AlphaFoldDB" id="A0A1R3HLQ5"/>
<comment type="caution">
    <text evidence="1">The sequence shown here is derived from an EMBL/GenBank/DDBJ whole genome shotgun (WGS) entry which is preliminary data.</text>
</comment>
<evidence type="ECO:0000313" key="1">
    <source>
        <dbReference type="EMBL" id="OMO71212.1"/>
    </source>
</evidence>
<dbReference type="Gramene" id="OMO71212">
    <property type="protein sequence ID" value="OMO71212"/>
    <property type="gene ID" value="CCACVL1_18361"/>
</dbReference>
<protein>
    <submittedName>
        <fullName evidence="1">Uncharacterized protein</fullName>
    </submittedName>
</protein>
<organism evidence="1 2">
    <name type="scientific">Corchorus capsularis</name>
    <name type="common">Jute</name>
    <dbReference type="NCBI Taxonomy" id="210143"/>
    <lineage>
        <taxon>Eukaryota</taxon>
        <taxon>Viridiplantae</taxon>
        <taxon>Streptophyta</taxon>
        <taxon>Embryophyta</taxon>
        <taxon>Tracheophyta</taxon>
        <taxon>Spermatophyta</taxon>
        <taxon>Magnoliopsida</taxon>
        <taxon>eudicotyledons</taxon>
        <taxon>Gunneridae</taxon>
        <taxon>Pentapetalae</taxon>
        <taxon>rosids</taxon>
        <taxon>malvids</taxon>
        <taxon>Malvales</taxon>
        <taxon>Malvaceae</taxon>
        <taxon>Grewioideae</taxon>
        <taxon>Apeibeae</taxon>
        <taxon>Corchorus</taxon>
    </lineage>
</organism>
<accession>A0A1R3HLQ5</accession>
<dbReference type="EMBL" id="AWWV01011684">
    <property type="protein sequence ID" value="OMO71212.1"/>
    <property type="molecule type" value="Genomic_DNA"/>
</dbReference>